<keyword evidence="1" id="KW-0812">Transmembrane</keyword>
<protein>
    <submittedName>
        <fullName evidence="2">Uncharacterized protein</fullName>
    </submittedName>
</protein>
<comment type="caution">
    <text evidence="2">The sequence shown here is derived from an EMBL/GenBank/DDBJ whole genome shotgun (WGS) entry which is preliminary data.</text>
</comment>
<keyword evidence="1" id="KW-0472">Membrane</keyword>
<proteinExistence type="predicted"/>
<keyword evidence="1" id="KW-1133">Transmembrane helix</keyword>
<evidence type="ECO:0000313" key="3">
    <source>
        <dbReference type="Proteomes" id="UP000029548"/>
    </source>
</evidence>
<accession>A0A095Y3T8</accession>
<evidence type="ECO:0000256" key="1">
    <source>
        <dbReference type="SAM" id="Phobius"/>
    </source>
</evidence>
<organism evidence="2 3">
    <name type="scientific">Corynebacterium freneyi DNF00450</name>
    <dbReference type="NCBI Taxonomy" id="1287475"/>
    <lineage>
        <taxon>Bacteria</taxon>
        <taxon>Bacillati</taxon>
        <taxon>Actinomycetota</taxon>
        <taxon>Actinomycetes</taxon>
        <taxon>Mycobacteriales</taxon>
        <taxon>Corynebacteriaceae</taxon>
        <taxon>Corynebacterium</taxon>
    </lineage>
</organism>
<dbReference type="Proteomes" id="UP000029548">
    <property type="component" value="Unassembled WGS sequence"/>
</dbReference>
<reference evidence="2 3" key="1">
    <citation type="submission" date="2014-07" db="EMBL/GenBank/DDBJ databases">
        <authorList>
            <person name="McCorrison J."/>
            <person name="Sanka R."/>
            <person name="Torralba M."/>
            <person name="Gillis M."/>
            <person name="Haft D.H."/>
            <person name="Methe B."/>
            <person name="Sutton G."/>
            <person name="Nelson K.E."/>
        </authorList>
    </citation>
    <scope>NUCLEOTIDE SEQUENCE [LARGE SCALE GENOMIC DNA]</scope>
    <source>
        <strain evidence="2 3">DNF00450</strain>
    </source>
</reference>
<sequence>MGTSQIIGLATVVAIVLGVGVWAIAEFAMGKPRSDAIGSGASAAGPVLVIAVIYAVYLALRSGDER</sequence>
<dbReference type="EMBL" id="JRNE01000047">
    <property type="protein sequence ID" value="KGF16908.1"/>
    <property type="molecule type" value="Genomic_DNA"/>
</dbReference>
<name>A0A095Y3T8_9CORY</name>
<gene>
    <name evidence="2" type="ORF">HMPREF1650_06085</name>
</gene>
<feature type="transmembrane region" description="Helical" evidence="1">
    <location>
        <begin position="6"/>
        <end position="25"/>
    </location>
</feature>
<evidence type="ECO:0000313" key="2">
    <source>
        <dbReference type="EMBL" id="KGF16908.1"/>
    </source>
</evidence>
<dbReference type="AlphaFoldDB" id="A0A095Y3T8"/>
<feature type="transmembrane region" description="Helical" evidence="1">
    <location>
        <begin position="37"/>
        <end position="60"/>
    </location>
</feature>